<feature type="signal peptide" evidence="1">
    <location>
        <begin position="1"/>
        <end position="22"/>
    </location>
</feature>
<sequence length="95" mass="10092">MAMGKPSITIIILCPLLVLVVATTIAIGPDHGQDDVSTYIIHVMLAYAPHLSKSHRATIVAHLSCAYTSFLCNLFLPVHTSPTLPLASSTHTGTL</sequence>
<proteinExistence type="predicted"/>
<gene>
    <name evidence="2" type="ORF">GUJ93_ZPchr0001g31283</name>
</gene>
<dbReference type="AlphaFoldDB" id="A0A8J5V6N8"/>
<name>A0A8J5V6N8_ZIZPA</name>
<organism evidence="2 3">
    <name type="scientific">Zizania palustris</name>
    <name type="common">Northern wild rice</name>
    <dbReference type="NCBI Taxonomy" id="103762"/>
    <lineage>
        <taxon>Eukaryota</taxon>
        <taxon>Viridiplantae</taxon>
        <taxon>Streptophyta</taxon>
        <taxon>Embryophyta</taxon>
        <taxon>Tracheophyta</taxon>
        <taxon>Spermatophyta</taxon>
        <taxon>Magnoliopsida</taxon>
        <taxon>Liliopsida</taxon>
        <taxon>Poales</taxon>
        <taxon>Poaceae</taxon>
        <taxon>BOP clade</taxon>
        <taxon>Oryzoideae</taxon>
        <taxon>Oryzeae</taxon>
        <taxon>Zizaniinae</taxon>
        <taxon>Zizania</taxon>
    </lineage>
</organism>
<keyword evidence="3" id="KW-1185">Reference proteome</keyword>
<protein>
    <submittedName>
        <fullName evidence="2">Uncharacterized protein</fullName>
    </submittedName>
</protein>
<dbReference type="EMBL" id="JAAALK010000288">
    <property type="protein sequence ID" value="KAG8052185.1"/>
    <property type="molecule type" value="Genomic_DNA"/>
</dbReference>
<evidence type="ECO:0000313" key="2">
    <source>
        <dbReference type="EMBL" id="KAG8052185.1"/>
    </source>
</evidence>
<reference evidence="2" key="1">
    <citation type="journal article" date="2021" name="bioRxiv">
        <title>Whole Genome Assembly and Annotation of Northern Wild Rice, Zizania palustris L., Supports a Whole Genome Duplication in the Zizania Genus.</title>
        <authorList>
            <person name="Haas M."/>
            <person name="Kono T."/>
            <person name="Macchietto M."/>
            <person name="Millas R."/>
            <person name="McGilp L."/>
            <person name="Shao M."/>
            <person name="Duquette J."/>
            <person name="Hirsch C.N."/>
            <person name="Kimball J."/>
        </authorList>
    </citation>
    <scope>NUCLEOTIDE SEQUENCE</scope>
    <source>
        <tissue evidence="2">Fresh leaf tissue</tissue>
    </source>
</reference>
<evidence type="ECO:0000256" key="1">
    <source>
        <dbReference type="SAM" id="SignalP"/>
    </source>
</evidence>
<feature type="chain" id="PRO_5035278925" evidence="1">
    <location>
        <begin position="23"/>
        <end position="95"/>
    </location>
</feature>
<keyword evidence="1" id="KW-0732">Signal</keyword>
<accession>A0A8J5V6N8</accession>
<comment type="caution">
    <text evidence="2">The sequence shown here is derived from an EMBL/GenBank/DDBJ whole genome shotgun (WGS) entry which is preliminary data.</text>
</comment>
<reference evidence="2" key="2">
    <citation type="submission" date="2021-02" db="EMBL/GenBank/DDBJ databases">
        <authorList>
            <person name="Kimball J.A."/>
            <person name="Haas M.W."/>
            <person name="Macchietto M."/>
            <person name="Kono T."/>
            <person name="Duquette J."/>
            <person name="Shao M."/>
        </authorList>
    </citation>
    <scope>NUCLEOTIDE SEQUENCE</scope>
    <source>
        <tissue evidence="2">Fresh leaf tissue</tissue>
    </source>
</reference>
<dbReference type="Proteomes" id="UP000729402">
    <property type="component" value="Unassembled WGS sequence"/>
</dbReference>
<evidence type="ECO:0000313" key="3">
    <source>
        <dbReference type="Proteomes" id="UP000729402"/>
    </source>
</evidence>